<comment type="caution">
    <text evidence="2">The sequence shown here is derived from an EMBL/GenBank/DDBJ whole genome shotgun (WGS) entry which is preliminary data.</text>
</comment>
<evidence type="ECO:0008006" key="4">
    <source>
        <dbReference type="Google" id="ProtNLM"/>
    </source>
</evidence>
<dbReference type="PANTHER" id="PTHR37540">
    <property type="entry name" value="TRANSCRIPTION FACTOR (ACR-2), PUTATIVE-RELATED-RELATED"/>
    <property type="match status" value="1"/>
</dbReference>
<sequence length="439" mass="49745">TSASNSVPSWISPNRELGSHEQTVFEETPRPRPTLSVSSPRTVGACFSGLQLPAGVEPYMIQEIVKLIQLDKNGIYPYEICLDDHPVERGWFPYMLSDECCLQSMMFSVRAFTDGAQPNQLSRFARLHITKTLQMLQARLNDPDQSFAISDGTIMVVFFLASAAELMGDFAAVENHIRGLEKIVNLRGGVRALNVHNNLQVKVCRADLSYALLSGRQPLFFKTSISWDYFLADRGLIQCSHSPHDTSIHIFLKTNIDTRLHNIFRDLHAFSCISNLAYQTTRKLSPDIYNEVMISILYRLTHLSFDNPMQEALRLSMLAVSSTIFMQRQFMDNPYTYLLNLYRNALFQVSSSTGPQLPVSLSLWMTVLLHVVERGEQSLEDGRGERLDRAVSNAGVESWPQAREMLRSVVWIDFVHDRVGKLVFEASMVRLGKSAIWDS</sequence>
<protein>
    <recommendedName>
        <fullName evidence="4">Transcription factor domain-containing protein</fullName>
    </recommendedName>
</protein>
<dbReference type="OrthoDB" id="5376287at2759"/>
<reference evidence="2 3" key="1">
    <citation type="submission" date="2018-05" db="EMBL/GenBank/DDBJ databases">
        <title>Whole genome sequencing for identification of molecular markers to develop diagnostic detection tools for the regulated plant pathogen Lachnellula willkommii.</title>
        <authorList>
            <person name="Giroux E."/>
            <person name="Bilodeau G."/>
        </authorList>
    </citation>
    <scope>NUCLEOTIDE SEQUENCE [LARGE SCALE GENOMIC DNA]</scope>
    <source>
        <strain evidence="2 3">CBS 203.66</strain>
    </source>
</reference>
<evidence type="ECO:0000313" key="2">
    <source>
        <dbReference type="EMBL" id="TVY15581.1"/>
    </source>
</evidence>
<dbReference type="AlphaFoldDB" id="A0A8T9B880"/>
<evidence type="ECO:0000313" key="3">
    <source>
        <dbReference type="Proteomes" id="UP000469559"/>
    </source>
</evidence>
<accession>A0A8T9B880</accession>
<organism evidence="2 3">
    <name type="scientific">Lachnellula arida</name>
    <dbReference type="NCBI Taxonomy" id="1316785"/>
    <lineage>
        <taxon>Eukaryota</taxon>
        <taxon>Fungi</taxon>
        <taxon>Dikarya</taxon>
        <taxon>Ascomycota</taxon>
        <taxon>Pezizomycotina</taxon>
        <taxon>Leotiomycetes</taxon>
        <taxon>Helotiales</taxon>
        <taxon>Lachnaceae</taxon>
        <taxon>Lachnellula</taxon>
    </lineage>
</organism>
<dbReference type="Proteomes" id="UP000469559">
    <property type="component" value="Unassembled WGS sequence"/>
</dbReference>
<evidence type="ECO:0000256" key="1">
    <source>
        <dbReference type="SAM" id="MobiDB-lite"/>
    </source>
</evidence>
<dbReference type="PANTHER" id="PTHR37540:SF5">
    <property type="entry name" value="TRANSCRIPTION FACTOR DOMAIN-CONTAINING PROTEIN"/>
    <property type="match status" value="1"/>
</dbReference>
<dbReference type="EMBL" id="QGMF01000480">
    <property type="protein sequence ID" value="TVY15581.1"/>
    <property type="molecule type" value="Genomic_DNA"/>
</dbReference>
<feature type="compositionally biased region" description="Polar residues" evidence="1">
    <location>
        <begin position="1"/>
        <end position="12"/>
    </location>
</feature>
<gene>
    <name evidence="2" type="ORF">LARI1_G006225</name>
</gene>
<proteinExistence type="predicted"/>
<name>A0A8T9B880_9HELO</name>
<feature type="non-terminal residue" evidence="2">
    <location>
        <position position="439"/>
    </location>
</feature>
<keyword evidence="3" id="KW-1185">Reference proteome</keyword>
<feature type="region of interest" description="Disordered" evidence="1">
    <location>
        <begin position="1"/>
        <end position="37"/>
    </location>
</feature>